<dbReference type="InterPro" id="IPR003749">
    <property type="entry name" value="ThiS/MoaD-like"/>
</dbReference>
<dbReference type="PANTHER" id="PTHR34472:SF1">
    <property type="entry name" value="SULFUR CARRIER PROTEIN THIS"/>
    <property type="match status" value="1"/>
</dbReference>
<accession>A0A6I2M3V5</accession>
<comment type="caution">
    <text evidence="1">The sequence shown here is derived from an EMBL/GenBank/DDBJ whole genome shotgun (WGS) entry which is preliminary data.</text>
</comment>
<dbReference type="InterPro" id="IPR016155">
    <property type="entry name" value="Mopterin_synth/thiamin_S_b"/>
</dbReference>
<dbReference type="InterPro" id="IPR010035">
    <property type="entry name" value="Thi_S"/>
</dbReference>
<dbReference type="PANTHER" id="PTHR34472">
    <property type="entry name" value="SULFUR CARRIER PROTEIN THIS"/>
    <property type="match status" value="1"/>
</dbReference>
<sequence length="67" mass="7378">MTLKVNGSMIDLQSSVRTVQDLLAFYEVSNKIVIVEHNSEIIAKEEYAKTVINDGDVLEIVHFVGGG</sequence>
<dbReference type="AlphaFoldDB" id="A0A6I2M3V5"/>
<organism evidence="1 2">
    <name type="scientific">Metabacillus idriensis</name>
    <dbReference type="NCBI Taxonomy" id="324768"/>
    <lineage>
        <taxon>Bacteria</taxon>
        <taxon>Bacillati</taxon>
        <taxon>Bacillota</taxon>
        <taxon>Bacilli</taxon>
        <taxon>Bacillales</taxon>
        <taxon>Bacillaceae</taxon>
        <taxon>Metabacillus</taxon>
    </lineage>
</organism>
<dbReference type="Proteomes" id="UP000441585">
    <property type="component" value="Unassembled WGS sequence"/>
</dbReference>
<dbReference type="InterPro" id="IPR012675">
    <property type="entry name" value="Beta-grasp_dom_sf"/>
</dbReference>
<dbReference type="NCBIfam" id="TIGR01683">
    <property type="entry name" value="thiS"/>
    <property type="match status" value="1"/>
</dbReference>
<name>A0A6I2M3V5_9BACI</name>
<dbReference type="CDD" id="cd00565">
    <property type="entry name" value="Ubl_ThiS"/>
    <property type="match status" value="1"/>
</dbReference>
<dbReference type="EMBL" id="WKKF01000001">
    <property type="protein sequence ID" value="MRX52768.1"/>
    <property type="molecule type" value="Genomic_DNA"/>
</dbReference>
<dbReference type="Gene3D" id="3.10.20.30">
    <property type="match status" value="1"/>
</dbReference>
<dbReference type="SUPFAM" id="SSF54285">
    <property type="entry name" value="MoaD/ThiS"/>
    <property type="match status" value="1"/>
</dbReference>
<keyword evidence="2" id="KW-1185">Reference proteome</keyword>
<dbReference type="Pfam" id="PF02597">
    <property type="entry name" value="ThiS"/>
    <property type="match status" value="1"/>
</dbReference>
<proteinExistence type="predicted"/>
<gene>
    <name evidence="1" type="primary">thiS</name>
    <name evidence="1" type="ORF">GJU41_02180</name>
</gene>
<evidence type="ECO:0000313" key="2">
    <source>
        <dbReference type="Proteomes" id="UP000441585"/>
    </source>
</evidence>
<evidence type="ECO:0000313" key="1">
    <source>
        <dbReference type="EMBL" id="MRX52768.1"/>
    </source>
</evidence>
<dbReference type="RefSeq" id="WP_070878290.1">
    <property type="nucleotide sequence ID" value="NZ_CAJGAA010000001.1"/>
</dbReference>
<protein>
    <submittedName>
        <fullName evidence="1">Sulfur carrier protein ThiS</fullName>
    </submittedName>
</protein>
<reference evidence="1 2" key="1">
    <citation type="submission" date="2019-11" db="EMBL/GenBank/DDBJ databases">
        <title>Bacillus idriensis genome.</title>
        <authorList>
            <person name="Konopka E.N."/>
            <person name="Newman J.D."/>
        </authorList>
    </citation>
    <scope>NUCLEOTIDE SEQUENCE [LARGE SCALE GENOMIC DNA]</scope>
    <source>
        <strain evidence="1 2">DSM 19097</strain>
    </source>
</reference>